<sequence length="115" mass="13531">MEYTNEIPCISWTEDEVDKMKVIEGLQFAVIGKFFYEWPDLEDLRKKCKIKGEFMIGLLRHVHTLMSFNLMKDFINILSKNAYYIIGKDAIAYQMRPFIYDANFKPGEETTQAMA</sequence>
<evidence type="ECO:0000313" key="3">
    <source>
        <dbReference type="Proteomes" id="UP000824120"/>
    </source>
</evidence>
<protein>
    <recommendedName>
        <fullName evidence="1">DUF4283 domain-containing protein</fullName>
    </recommendedName>
</protein>
<dbReference type="InterPro" id="IPR025558">
    <property type="entry name" value="DUF4283"/>
</dbReference>
<reference evidence="2 3" key="1">
    <citation type="submission" date="2020-09" db="EMBL/GenBank/DDBJ databases">
        <title>De no assembly of potato wild relative species, Solanum commersonii.</title>
        <authorList>
            <person name="Cho K."/>
        </authorList>
    </citation>
    <scope>NUCLEOTIDE SEQUENCE [LARGE SCALE GENOMIC DNA]</scope>
    <source>
        <strain evidence="2">LZ3.2</strain>
        <tissue evidence="2">Leaf</tissue>
    </source>
</reference>
<organism evidence="2 3">
    <name type="scientific">Solanum commersonii</name>
    <name type="common">Commerson's wild potato</name>
    <name type="synonym">Commerson's nightshade</name>
    <dbReference type="NCBI Taxonomy" id="4109"/>
    <lineage>
        <taxon>Eukaryota</taxon>
        <taxon>Viridiplantae</taxon>
        <taxon>Streptophyta</taxon>
        <taxon>Embryophyta</taxon>
        <taxon>Tracheophyta</taxon>
        <taxon>Spermatophyta</taxon>
        <taxon>Magnoliopsida</taxon>
        <taxon>eudicotyledons</taxon>
        <taxon>Gunneridae</taxon>
        <taxon>Pentapetalae</taxon>
        <taxon>asterids</taxon>
        <taxon>lamiids</taxon>
        <taxon>Solanales</taxon>
        <taxon>Solanaceae</taxon>
        <taxon>Solanoideae</taxon>
        <taxon>Solaneae</taxon>
        <taxon>Solanum</taxon>
    </lineage>
</organism>
<evidence type="ECO:0000313" key="2">
    <source>
        <dbReference type="EMBL" id="KAG5594874.1"/>
    </source>
</evidence>
<feature type="domain" description="DUF4283" evidence="1">
    <location>
        <begin position="24"/>
        <end position="107"/>
    </location>
</feature>
<comment type="caution">
    <text evidence="2">The sequence shown here is derived from an EMBL/GenBank/DDBJ whole genome shotgun (WGS) entry which is preliminary data.</text>
</comment>
<dbReference type="Pfam" id="PF14111">
    <property type="entry name" value="DUF4283"/>
    <property type="match status" value="1"/>
</dbReference>
<accession>A0A9J5Y4F9</accession>
<dbReference type="EMBL" id="JACXVP010000007">
    <property type="protein sequence ID" value="KAG5594874.1"/>
    <property type="molecule type" value="Genomic_DNA"/>
</dbReference>
<dbReference type="AlphaFoldDB" id="A0A9J5Y4F9"/>
<name>A0A9J5Y4F9_SOLCO</name>
<keyword evidence="3" id="KW-1185">Reference proteome</keyword>
<dbReference type="Proteomes" id="UP000824120">
    <property type="component" value="Chromosome 7"/>
</dbReference>
<evidence type="ECO:0000259" key="1">
    <source>
        <dbReference type="Pfam" id="PF14111"/>
    </source>
</evidence>
<gene>
    <name evidence="2" type="ORF">H5410_036106</name>
</gene>
<proteinExistence type="predicted"/>